<dbReference type="Pfam" id="PF24228">
    <property type="entry name" value="CrAss_Ring_1"/>
    <property type="match status" value="1"/>
</dbReference>
<protein>
    <submittedName>
        <fullName evidence="1">Uncharacterized protein</fullName>
    </submittedName>
</protein>
<proteinExistence type="predicted"/>
<evidence type="ECO:0000313" key="1">
    <source>
        <dbReference type="EMBL" id="XCD08311.1"/>
    </source>
</evidence>
<organism evidence="1">
    <name type="scientific">Dulem virus 42</name>
    <dbReference type="NCBI Taxonomy" id="3145760"/>
    <lineage>
        <taxon>Viruses</taxon>
        <taxon>Duplodnaviria</taxon>
        <taxon>Heunggongvirae</taxon>
        <taxon>Uroviricota</taxon>
        <taxon>Caudoviricetes</taxon>
    </lineage>
</organism>
<sequence>MNRNKGFVKINYKAIATDEKGYPLIPDLPSYQEAIYWYVMMKLKFPMFLKGKLGGGKASSANM</sequence>
<name>A0AAU8B8E9_9CAUD</name>
<reference evidence="1" key="1">
    <citation type="submission" date="2024-03" db="EMBL/GenBank/DDBJ databases">
        <title>Diverse circular DNA viruses in blood, oral, and fecal samples of captive lemurs.</title>
        <authorList>
            <person name="Paietta E.N."/>
            <person name="Kraberger S."/>
            <person name="Lund M.C."/>
            <person name="Custer J.M."/>
            <person name="Vargas K.M."/>
            <person name="Ehmke E.E."/>
            <person name="Yoder A.D."/>
            <person name="Varsani A."/>
        </authorList>
    </citation>
    <scope>NUCLEOTIDE SEQUENCE</scope>
    <source>
        <strain evidence="1">Duke_30FF_63</strain>
    </source>
</reference>
<dbReference type="EMBL" id="PP511876">
    <property type="protein sequence ID" value="XCD08311.1"/>
    <property type="molecule type" value="Genomic_DNA"/>
</dbReference>
<dbReference type="InterPro" id="IPR057118">
    <property type="entry name" value="R1-like"/>
</dbReference>
<accession>A0AAU8B8E9</accession>